<sequence length="197" mass="22670">MNKIDLYVKRICSKFNGSDKDIQILKEELTSNLNDEVSELQNQGFSEEESIQIALKNFGEENNVILEMNSIWTRKSESTLKIIKTAIAIFIIGCAFLIIHIAFNNDSDIFQNFTSLLFNVSWIIGCITFYQYINIEKKSGFLTLIVLCDIIFSGFFVCCILFPNHIKETLIIIFGIVLITILVMKLYFIKNKLQNLN</sequence>
<dbReference type="OrthoDB" id="9816425at2"/>
<organism evidence="2 3">
    <name type="scientific">Clostridium ljungdahlii</name>
    <dbReference type="NCBI Taxonomy" id="1538"/>
    <lineage>
        <taxon>Bacteria</taxon>
        <taxon>Bacillati</taxon>
        <taxon>Bacillota</taxon>
        <taxon>Clostridia</taxon>
        <taxon>Eubacteriales</taxon>
        <taxon>Clostridiaceae</taxon>
        <taxon>Clostridium</taxon>
    </lineage>
</organism>
<dbReference type="PATRIC" id="fig|1538.10.peg.131"/>
<reference evidence="2 3" key="1">
    <citation type="journal article" date="2015" name="Biotechnol. Bioeng.">
        <title>Genome sequence and phenotypic characterization of Caulobacter segnis.</title>
        <authorList>
            <person name="Patel S."/>
            <person name="Fletcher B."/>
            <person name="Scott D.C."/>
            <person name="Ely B."/>
        </authorList>
    </citation>
    <scope>NUCLEOTIDE SEQUENCE [LARGE SCALE GENOMIC DNA]</scope>
    <source>
        <strain evidence="2 3">ERI-2</strain>
    </source>
</reference>
<keyword evidence="1" id="KW-0812">Transmembrane</keyword>
<dbReference type="NCBIfam" id="NF038403">
    <property type="entry name" value="perm_prefix_1"/>
    <property type="match status" value="1"/>
</dbReference>
<evidence type="ECO:0000256" key="1">
    <source>
        <dbReference type="SAM" id="Phobius"/>
    </source>
</evidence>
<dbReference type="InterPro" id="IPR047928">
    <property type="entry name" value="Perm_prefix_1"/>
</dbReference>
<feature type="transmembrane region" description="Helical" evidence="1">
    <location>
        <begin position="109"/>
        <end position="130"/>
    </location>
</feature>
<dbReference type="EMBL" id="LITT01000011">
    <property type="protein sequence ID" value="OAA90327.1"/>
    <property type="molecule type" value="Genomic_DNA"/>
</dbReference>
<name>A0A170NJY9_9CLOT</name>
<dbReference type="Proteomes" id="UP000077407">
    <property type="component" value="Unassembled WGS sequence"/>
</dbReference>
<evidence type="ECO:0000313" key="2">
    <source>
        <dbReference type="EMBL" id="OAA90327.1"/>
    </source>
</evidence>
<dbReference type="RefSeq" id="WP_063554787.1">
    <property type="nucleotide sequence ID" value="NZ_LITT01000011.1"/>
</dbReference>
<feature type="transmembrane region" description="Helical" evidence="1">
    <location>
        <begin position="82"/>
        <end position="103"/>
    </location>
</feature>
<comment type="caution">
    <text evidence="2">The sequence shown here is derived from an EMBL/GenBank/DDBJ whole genome shotgun (WGS) entry which is preliminary data.</text>
</comment>
<dbReference type="AlphaFoldDB" id="A0A170NJY9"/>
<gene>
    <name evidence="2" type="ORF">WY13_01230</name>
</gene>
<keyword evidence="1" id="KW-0472">Membrane</keyword>
<protein>
    <submittedName>
        <fullName evidence="2">Uncharacterized protein</fullName>
    </submittedName>
</protein>
<feature type="transmembrane region" description="Helical" evidence="1">
    <location>
        <begin position="142"/>
        <end position="163"/>
    </location>
</feature>
<proteinExistence type="predicted"/>
<accession>A0A170NJY9</accession>
<feature type="transmembrane region" description="Helical" evidence="1">
    <location>
        <begin position="169"/>
        <end position="188"/>
    </location>
</feature>
<keyword evidence="1" id="KW-1133">Transmembrane helix</keyword>
<evidence type="ECO:0000313" key="3">
    <source>
        <dbReference type="Proteomes" id="UP000077407"/>
    </source>
</evidence>